<dbReference type="PANTHER" id="PTHR30086">
    <property type="entry name" value="ARGININE EXPORTER PROTEIN ARGO"/>
    <property type="match status" value="1"/>
</dbReference>
<dbReference type="RefSeq" id="WP_012110156.1">
    <property type="nucleotide sequence ID" value="NC_009719.1"/>
</dbReference>
<dbReference type="HOGENOM" id="CLU_079569_2_3_5"/>
<dbReference type="OrthoDB" id="9804822at2"/>
<dbReference type="eggNOG" id="COG1280">
    <property type="taxonomic scope" value="Bacteria"/>
</dbReference>
<evidence type="ECO:0000256" key="3">
    <source>
        <dbReference type="ARBA" id="ARBA00022692"/>
    </source>
</evidence>
<keyword evidence="4 6" id="KW-1133">Transmembrane helix</keyword>
<evidence type="ECO:0000256" key="1">
    <source>
        <dbReference type="ARBA" id="ARBA00004651"/>
    </source>
</evidence>
<dbReference type="STRING" id="402881.Plav_1265"/>
<dbReference type="GO" id="GO:0005886">
    <property type="term" value="C:plasma membrane"/>
    <property type="evidence" value="ECO:0007669"/>
    <property type="project" value="UniProtKB-SubCell"/>
</dbReference>
<feature type="transmembrane region" description="Helical" evidence="6">
    <location>
        <begin position="74"/>
        <end position="93"/>
    </location>
</feature>
<name>A7HSK2_PARL1</name>
<feature type="transmembrane region" description="Helical" evidence="6">
    <location>
        <begin position="40"/>
        <end position="68"/>
    </location>
</feature>
<keyword evidence="3 6" id="KW-0812">Transmembrane</keyword>
<evidence type="ECO:0000256" key="2">
    <source>
        <dbReference type="ARBA" id="ARBA00022475"/>
    </source>
</evidence>
<organism evidence="7 8">
    <name type="scientific">Parvibaculum lavamentivorans (strain DS-1 / DSM 13023 / NCIMB 13966)</name>
    <dbReference type="NCBI Taxonomy" id="402881"/>
    <lineage>
        <taxon>Bacteria</taxon>
        <taxon>Pseudomonadati</taxon>
        <taxon>Pseudomonadota</taxon>
        <taxon>Alphaproteobacteria</taxon>
        <taxon>Hyphomicrobiales</taxon>
        <taxon>Parvibaculaceae</taxon>
        <taxon>Parvibaculum</taxon>
    </lineage>
</organism>
<feature type="transmembrane region" description="Helical" evidence="6">
    <location>
        <begin position="6"/>
        <end position="28"/>
    </location>
</feature>
<evidence type="ECO:0000313" key="7">
    <source>
        <dbReference type="EMBL" id="ABS62885.1"/>
    </source>
</evidence>
<comment type="subcellular location">
    <subcellularLocation>
        <location evidence="1">Cell membrane</location>
        <topology evidence="1">Multi-pass membrane protein</topology>
    </subcellularLocation>
</comment>
<feature type="transmembrane region" description="Helical" evidence="6">
    <location>
        <begin position="187"/>
        <end position="205"/>
    </location>
</feature>
<accession>A7HSK2</accession>
<dbReference type="Pfam" id="PF01810">
    <property type="entry name" value="LysE"/>
    <property type="match status" value="1"/>
</dbReference>
<keyword evidence="5 6" id="KW-0472">Membrane</keyword>
<dbReference type="InterPro" id="IPR001123">
    <property type="entry name" value="LeuE-type"/>
</dbReference>
<dbReference type="AlphaFoldDB" id="A7HSK2"/>
<gene>
    <name evidence="7" type="ordered locus">Plav_1265</name>
</gene>
<dbReference type="GO" id="GO:0015171">
    <property type="term" value="F:amino acid transmembrane transporter activity"/>
    <property type="evidence" value="ECO:0007669"/>
    <property type="project" value="TreeGrafter"/>
</dbReference>
<feature type="transmembrane region" description="Helical" evidence="6">
    <location>
        <begin position="150"/>
        <end position="175"/>
    </location>
</feature>
<dbReference type="EMBL" id="CP000774">
    <property type="protein sequence ID" value="ABS62885.1"/>
    <property type="molecule type" value="Genomic_DNA"/>
</dbReference>
<evidence type="ECO:0000256" key="6">
    <source>
        <dbReference type="SAM" id="Phobius"/>
    </source>
</evidence>
<proteinExistence type="predicted"/>
<dbReference type="PANTHER" id="PTHR30086:SF20">
    <property type="entry name" value="ARGININE EXPORTER PROTEIN ARGO-RELATED"/>
    <property type="match status" value="1"/>
</dbReference>
<sequence length="208" mass="21823">MSLDLYLGFIAATLILCVMPGPVVTYLVACGIRQGPRAALMALAGTTTALLVHMALVLAGLAPLLAALGPWADLLKLVGAAYLVWLGIAAWRAPYEDPDLPAEARRGHASLATLYRRGFLISVSNPKSLAFYAAFFPQFVSADAPAGPQLIILAVTFITVGTLSDGSFALAAGKLAPYLKGERAQMLRNRITGSVLFAAGIGLALTRR</sequence>
<keyword evidence="2" id="KW-1003">Cell membrane</keyword>
<evidence type="ECO:0000256" key="4">
    <source>
        <dbReference type="ARBA" id="ARBA00022989"/>
    </source>
</evidence>
<reference evidence="7 8" key="1">
    <citation type="journal article" date="2011" name="Stand. Genomic Sci.">
        <title>Complete genome sequence of Parvibaculum lavamentivorans type strain (DS-1(T)).</title>
        <authorList>
            <person name="Schleheck D."/>
            <person name="Weiss M."/>
            <person name="Pitluck S."/>
            <person name="Bruce D."/>
            <person name="Land M.L."/>
            <person name="Han S."/>
            <person name="Saunders E."/>
            <person name="Tapia R."/>
            <person name="Detter C."/>
            <person name="Brettin T."/>
            <person name="Han J."/>
            <person name="Woyke T."/>
            <person name="Goodwin L."/>
            <person name="Pennacchio L."/>
            <person name="Nolan M."/>
            <person name="Cook A.M."/>
            <person name="Kjelleberg S."/>
            <person name="Thomas T."/>
        </authorList>
    </citation>
    <scope>NUCLEOTIDE SEQUENCE [LARGE SCALE GENOMIC DNA]</scope>
    <source>
        <strain evidence="8">DS-1 / DSM 13023 / NCIMB 13966</strain>
    </source>
</reference>
<evidence type="ECO:0000313" key="8">
    <source>
        <dbReference type="Proteomes" id="UP000006377"/>
    </source>
</evidence>
<evidence type="ECO:0000256" key="5">
    <source>
        <dbReference type="ARBA" id="ARBA00023136"/>
    </source>
</evidence>
<dbReference type="PIRSF" id="PIRSF006324">
    <property type="entry name" value="LeuE"/>
    <property type="match status" value="1"/>
</dbReference>
<dbReference type="Proteomes" id="UP000006377">
    <property type="component" value="Chromosome"/>
</dbReference>
<dbReference type="KEGG" id="pla:Plav_1265"/>
<keyword evidence="8" id="KW-1185">Reference proteome</keyword>
<feature type="transmembrane region" description="Helical" evidence="6">
    <location>
        <begin position="114"/>
        <end position="135"/>
    </location>
</feature>
<protein>
    <submittedName>
        <fullName evidence="7">Lysine exporter protein (LYSE/YGGA)</fullName>
    </submittedName>
</protein>